<evidence type="ECO:0000256" key="1">
    <source>
        <dbReference type="ARBA" id="ARBA00004651"/>
    </source>
</evidence>
<dbReference type="GO" id="GO:0005886">
    <property type="term" value="C:plasma membrane"/>
    <property type="evidence" value="ECO:0007669"/>
    <property type="project" value="UniProtKB-SubCell"/>
</dbReference>
<sequence>MRSSLIIAATLILSLVLAVMPVSAMLELYRPMWLALVLAYWVLVLPHRIGLLTAWISGLACDVLYGQLLGQHALALTLVATMVLLLQNRLRRGPLWQQALILLPVLGISQLVLLWLNSLSGSRPPSLLFMLPVPVSALLWPWVYSILAALRKRYHVH</sequence>
<evidence type="ECO:0000256" key="9">
    <source>
        <dbReference type="SAM" id="Phobius"/>
    </source>
</evidence>
<evidence type="ECO:0000256" key="6">
    <source>
        <dbReference type="ARBA" id="ARBA00022989"/>
    </source>
</evidence>
<dbReference type="InterPro" id="IPR026034">
    <property type="entry name" value="MreD_proteobac"/>
</dbReference>
<dbReference type="GO" id="GO:0008360">
    <property type="term" value="P:regulation of cell shape"/>
    <property type="evidence" value="ECO:0007669"/>
    <property type="project" value="UniProtKB-UniRule"/>
</dbReference>
<comment type="similarity">
    <text evidence="2 8">Belongs to the MreD family.</text>
</comment>
<evidence type="ECO:0000256" key="7">
    <source>
        <dbReference type="ARBA" id="ARBA00023136"/>
    </source>
</evidence>
<comment type="function">
    <text evidence="8">Involved in formation of the rod shape of the cell. May also contribute to regulation of formation of penicillin-binding proteins.</text>
</comment>
<feature type="transmembrane region" description="Helical" evidence="9">
    <location>
        <begin position="99"/>
        <end position="116"/>
    </location>
</feature>
<evidence type="ECO:0000313" key="10">
    <source>
        <dbReference type="EMBL" id="SFM49243.1"/>
    </source>
</evidence>
<keyword evidence="11" id="KW-1185">Reference proteome</keyword>
<dbReference type="Pfam" id="PF04093">
    <property type="entry name" value="MreD"/>
    <property type="match status" value="1"/>
</dbReference>
<keyword evidence="4 9" id="KW-0812">Transmembrane</keyword>
<protein>
    <recommendedName>
        <fullName evidence="8">Rod shape-determining protein MreD</fullName>
    </recommendedName>
</protein>
<keyword evidence="8" id="KW-0997">Cell inner membrane</keyword>
<evidence type="ECO:0000313" key="11">
    <source>
        <dbReference type="Proteomes" id="UP000243629"/>
    </source>
</evidence>
<evidence type="ECO:0000256" key="4">
    <source>
        <dbReference type="ARBA" id="ARBA00022692"/>
    </source>
</evidence>
<evidence type="ECO:0000256" key="8">
    <source>
        <dbReference type="PIRNR" id="PIRNR018472"/>
    </source>
</evidence>
<dbReference type="Proteomes" id="UP000243629">
    <property type="component" value="Unassembled WGS sequence"/>
</dbReference>
<dbReference type="RefSeq" id="WP_093474994.1">
    <property type="nucleotide sequence ID" value="NZ_FOUI01000006.1"/>
</dbReference>
<gene>
    <name evidence="10" type="ORF">SAMN05216217_10696</name>
</gene>
<proteinExistence type="inferred from homology"/>
<evidence type="ECO:0000256" key="3">
    <source>
        <dbReference type="ARBA" id="ARBA00022475"/>
    </source>
</evidence>
<keyword evidence="3 8" id="KW-1003">Cell membrane</keyword>
<dbReference type="EMBL" id="FOUI01000006">
    <property type="protein sequence ID" value="SFM49243.1"/>
    <property type="molecule type" value="Genomic_DNA"/>
</dbReference>
<dbReference type="PIRSF" id="PIRSF018472">
    <property type="entry name" value="MreD_proteobac"/>
    <property type="match status" value="1"/>
</dbReference>
<name>A0A1I4RBJ3_9GAMM</name>
<dbReference type="PANTHER" id="PTHR37484">
    <property type="entry name" value="ROD SHAPE-DETERMINING PROTEIN MRED"/>
    <property type="match status" value="1"/>
</dbReference>
<feature type="transmembrane region" description="Helical" evidence="9">
    <location>
        <begin position="128"/>
        <end position="150"/>
    </location>
</feature>
<feature type="transmembrane region" description="Helical" evidence="9">
    <location>
        <begin position="6"/>
        <end position="26"/>
    </location>
</feature>
<accession>A0A1I4RBJ3</accession>
<evidence type="ECO:0000256" key="5">
    <source>
        <dbReference type="ARBA" id="ARBA00022960"/>
    </source>
</evidence>
<comment type="subcellular location">
    <subcellularLocation>
        <location evidence="8">Cell inner membrane</location>
    </subcellularLocation>
    <subcellularLocation>
        <location evidence="1">Cell membrane</location>
        <topology evidence="1">Multi-pass membrane protein</topology>
    </subcellularLocation>
</comment>
<feature type="transmembrane region" description="Helical" evidence="9">
    <location>
        <begin position="68"/>
        <end position="87"/>
    </location>
</feature>
<dbReference type="STRING" id="1720063.SAMN05216217_10696"/>
<keyword evidence="5 8" id="KW-0133">Cell shape</keyword>
<dbReference type="OrthoDB" id="6647425at2"/>
<organism evidence="10 11">
    <name type="scientific">Halopseudomonas yangmingensis</name>
    <dbReference type="NCBI Taxonomy" id="1720063"/>
    <lineage>
        <taxon>Bacteria</taxon>
        <taxon>Pseudomonadati</taxon>
        <taxon>Pseudomonadota</taxon>
        <taxon>Gammaproteobacteria</taxon>
        <taxon>Pseudomonadales</taxon>
        <taxon>Pseudomonadaceae</taxon>
        <taxon>Halopseudomonas</taxon>
    </lineage>
</organism>
<reference evidence="11" key="1">
    <citation type="submission" date="2016-10" db="EMBL/GenBank/DDBJ databases">
        <authorList>
            <person name="Varghese N."/>
            <person name="Submissions S."/>
        </authorList>
    </citation>
    <scope>NUCLEOTIDE SEQUENCE [LARGE SCALE GENOMIC DNA]</scope>
    <source>
        <strain evidence="11">DSM 24213</strain>
    </source>
</reference>
<keyword evidence="7 8" id="KW-0472">Membrane</keyword>
<dbReference type="AlphaFoldDB" id="A0A1I4RBJ3"/>
<feature type="transmembrane region" description="Helical" evidence="9">
    <location>
        <begin position="33"/>
        <end position="56"/>
    </location>
</feature>
<dbReference type="PANTHER" id="PTHR37484:SF1">
    <property type="entry name" value="ROD SHAPE-DETERMINING PROTEIN MRED"/>
    <property type="match status" value="1"/>
</dbReference>
<dbReference type="NCBIfam" id="TIGR03426">
    <property type="entry name" value="shape_MreD"/>
    <property type="match status" value="1"/>
</dbReference>
<evidence type="ECO:0000256" key="2">
    <source>
        <dbReference type="ARBA" id="ARBA00007776"/>
    </source>
</evidence>
<keyword evidence="6 9" id="KW-1133">Transmembrane helix</keyword>
<dbReference type="InterPro" id="IPR007227">
    <property type="entry name" value="Cell_shape_determining_MreD"/>
</dbReference>